<dbReference type="PANTHER" id="PTHR33164">
    <property type="entry name" value="TRANSCRIPTIONAL REGULATOR, MARR FAMILY"/>
    <property type="match status" value="1"/>
</dbReference>
<dbReference type="OrthoDB" id="195851at2"/>
<evidence type="ECO:0000313" key="2">
    <source>
        <dbReference type="EMBL" id="SIN96661.1"/>
    </source>
</evidence>
<dbReference type="RefSeq" id="WP_074216221.1">
    <property type="nucleotide sequence ID" value="NZ_FSRG01000004.1"/>
</dbReference>
<dbReference type="PANTHER" id="PTHR33164:SF43">
    <property type="entry name" value="HTH-TYPE TRANSCRIPTIONAL REPRESSOR YETL"/>
    <property type="match status" value="1"/>
</dbReference>
<organism evidence="2 3">
    <name type="scientific">Halodesulfovibrio marinisediminis DSM 17456</name>
    <dbReference type="NCBI Taxonomy" id="1121457"/>
    <lineage>
        <taxon>Bacteria</taxon>
        <taxon>Pseudomonadati</taxon>
        <taxon>Thermodesulfobacteriota</taxon>
        <taxon>Desulfovibrionia</taxon>
        <taxon>Desulfovibrionales</taxon>
        <taxon>Desulfovibrionaceae</taxon>
        <taxon>Halodesulfovibrio</taxon>
    </lineage>
</organism>
<evidence type="ECO:0000259" key="1">
    <source>
        <dbReference type="PROSITE" id="PS50995"/>
    </source>
</evidence>
<keyword evidence="2" id="KW-0238">DNA-binding</keyword>
<dbReference type="SUPFAM" id="SSF46785">
    <property type="entry name" value="Winged helix' DNA-binding domain"/>
    <property type="match status" value="1"/>
</dbReference>
<feature type="domain" description="HTH marR-type" evidence="1">
    <location>
        <begin position="24"/>
        <end position="159"/>
    </location>
</feature>
<sequence>MERNEFKKALLNKVSEVSDINTEHLEMTLNLGQILGEFLDTIYQFTEKTTGFSLNYFKALRLLYVCFPNGVPISQVAEHVGITRTSMTQIINNLENQGLIKRVANPRDKRSSLVSLTAEGMEEVTVLVTKSHSALAHFADEAGIEKIQDAISILEELSLHLNNVTR</sequence>
<reference evidence="3" key="1">
    <citation type="submission" date="2016-11" db="EMBL/GenBank/DDBJ databases">
        <authorList>
            <person name="Varghese N."/>
            <person name="Submissions S."/>
        </authorList>
    </citation>
    <scope>NUCLEOTIDE SEQUENCE [LARGE SCALE GENOMIC DNA]</scope>
    <source>
        <strain evidence="3">DSM 17456</strain>
    </source>
</reference>
<dbReference type="Proteomes" id="UP000184694">
    <property type="component" value="Unassembled WGS sequence"/>
</dbReference>
<dbReference type="Gene3D" id="1.10.10.10">
    <property type="entry name" value="Winged helix-like DNA-binding domain superfamily/Winged helix DNA-binding domain"/>
    <property type="match status" value="1"/>
</dbReference>
<dbReference type="GO" id="GO:0003677">
    <property type="term" value="F:DNA binding"/>
    <property type="evidence" value="ECO:0007669"/>
    <property type="project" value="UniProtKB-KW"/>
</dbReference>
<keyword evidence="3" id="KW-1185">Reference proteome</keyword>
<dbReference type="GO" id="GO:0006950">
    <property type="term" value="P:response to stress"/>
    <property type="evidence" value="ECO:0007669"/>
    <property type="project" value="TreeGrafter"/>
</dbReference>
<dbReference type="Pfam" id="PF12802">
    <property type="entry name" value="MarR_2"/>
    <property type="match status" value="1"/>
</dbReference>
<dbReference type="InterPro" id="IPR036390">
    <property type="entry name" value="WH_DNA-bd_sf"/>
</dbReference>
<dbReference type="InterPro" id="IPR036388">
    <property type="entry name" value="WH-like_DNA-bd_sf"/>
</dbReference>
<dbReference type="InterPro" id="IPR000835">
    <property type="entry name" value="HTH_MarR-typ"/>
</dbReference>
<proteinExistence type="predicted"/>
<dbReference type="STRING" id="1121457.SAMN02745161_1404"/>
<dbReference type="AlphaFoldDB" id="A0A1N6FN01"/>
<accession>A0A1N6FN01</accession>
<dbReference type="EMBL" id="FSRG01000004">
    <property type="protein sequence ID" value="SIN96661.1"/>
    <property type="molecule type" value="Genomic_DNA"/>
</dbReference>
<dbReference type="PRINTS" id="PR00598">
    <property type="entry name" value="HTHMARR"/>
</dbReference>
<dbReference type="InterPro" id="IPR039422">
    <property type="entry name" value="MarR/SlyA-like"/>
</dbReference>
<gene>
    <name evidence="2" type="ORF">SAMN02745161_1404</name>
</gene>
<dbReference type="GO" id="GO:0003700">
    <property type="term" value="F:DNA-binding transcription factor activity"/>
    <property type="evidence" value="ECO:0007669"/>
    <property type="project" value="InterPro"/>
</dbReference>
<evidence type="ECO:0000313" key="3">
    <source>
        <dbReference type="Proteomes" id="UP000184694"/>
    </source>
</evidence>
<protein>
    <submittedName>
        <fullName evidence="2">DNA-binding transcriptional regulator, MarR family</fullName>
    </submittedName>
</protein>
<name>A0A1N6FN01_9BACT</name>
<dbReference type="PROSITE" id="PS50995">
    <property type="entry name" value="HTH_MARR_2"/>
    <property type="match status" value="1"/>
</dbReference>
<dbReference type="SMART" id="SM00347">
    <property type="entry name" value="HTH_MARR"/>
    <property type="match status" value="1"/>
</dbReference>